<comment type="caution">
    <text evidence="7">Lacks conserved residue(s) required for the propagation of feature annotation.</text>
</comment>
<feature type="binding site" evidence="7">
    <location>
        <position position="194"/>
    </location>
    <ligand>
        <name>3-phosphoshikimate</name>
        <dbReference type="ChEBI" id="CHEBI:145989"/>
    </ligand>
</feature>
<feature type="binding site" evidence="7">
    <location>
        <position position="340"/>
    </location>
    <ligand>
        <name>phosphoenolpyruvate</name>
        <dbReference type="ChEBI" id="CHEBI:58702"/>
    </ligand>
</feature>
<dbReference type="Proteomes" id="UP000677180">
    <property type="component" value="Chromosome"/>
</dbReference>
<feature type="domain" description="Enolpyruvate transferase" evidence="8">
    <location>
        <begin position="8"/>
        <end position="415"/>
    </location>
</feature>
<reference evidence="9" key="1">
    <citation type="submission" date="2021-03" db="EMBL/GenBank/DDBJ databases">
        <title>Human Oral Microbial Genomes.</title>
        <authorList>
            <person name="Johnston C.D."/>
            <person name="Chen T."/>
            <person name="Dewhirst F.E."/>
        </authorList>
    </citation>
    <scope>NUCLEOTIDE SEQUENCE</scope>
    <source>
        <strain evidence="9">F0714</strain>
    </source>
</reference>
<keyword evidence="5 7" id="KW-0057">Aromatic amino acid biosynthesis</keyword>
<name>A0AB37HZ93_9ACTN</name>
<evidence type="ECO:0000256" key="6">
    <source>
        <dbReference type="ARBA" id="ARBA00044633"/>
    </source>
</evidence>
<evidence type="ECO:0000259" key="8">
    <source>
        <dbReference type="Pfam" id="PF00275"/>
    </source>
</evidence>
<feature type="binding site" evidence="7">
    <location>
        <position position="165"/>
    </location>
    <ligand>
        <name>3-phosphoshikimate</name>
        <dbReference type="ChEBI" id="CHEBI:145989"/>
    </ligand>
</feature>
<dbReference type="InterPro" id="IPR023193">
    <property type="entry name" value="EPSP_synthase_CS"/>
</dbReference>
<dbReference type="HAMAP" id="MF_00210">
    <property type="entry name" value="EPSP_synth"/>
    <property type="match status" value="1"/>
</dbReference>
<comment type="subcellular location">
    <subcellularLocation>
        <location evidence="7">Cytoplasm</location>
    </subcellularLocation>
</comment>
<organism evidence="9 10">
    <name type="scientific">Arachnia propionica</name>
    <dbReference type="NCBI Taxonomy" id="1750"/>
    <lineage>
        <taxon>Bacteria</taxon>
        <taxon>Bacillati</taxon>
        <taxon>Actinomycetota</taxon>
        <taxon>Actinomycetes</taxon>
        <taxon>Propionibacteriales</taxon>
        <taxon>Propionibacteriaceae</taxon>
        <taxon>Arachnia</taxon>
    </lineage>
</organism>
<comment type="function">
    <text evidence="7">Catalyzes the transfer of the enolpyruvyl moiety of phosphoenolpyruvate (PEP) to the 5-hydroxyl of shikimate-3-phosphate (S3P) to produce enolpyruvyl shikimate-3-phosphate and inorganic phosphate.</text>
</comment>
<dbReference type="EC" id="2.5.1.19" evidence="7"/>
<dbReference type="Pfam" id="PF00275">
    <property type="entry name" value="EPSP_synthase"/>
    <property type="match status" value="1"/>
</dbReference>
<dbReference type="GO" id="GO:0009423">
    <property type="term" value="P:chorismate biosynthetic process"/>
    <property type="evidence" value="ECO:0007669"/>
    <property type="project" value="UniProtKB-UniRule"/>
</dbReference>
<sequence>MTAAPLVTANAAVRGVVEVPGSKSGTNRALVLSALADGPSTVTGALESRDCDLMVDALRALGVNIEASGPGELRIMPPQRFRGAPGGIDCGLAGTVMRFVPPLVALADSPTRFYGDPQATTRPMSGLLDGLRQLGAGIDADSLPFTLVPGPMTSDSEVVMDSSASSQFVSGLLLIGARLPSGLRLRHAGDSLPSRPHIAMTVEMLRARGVRIDEPDARSWRVHSGPVLPLDVRVEPDLTNASVFLAAGAATGGCVTVPGWPGSTLQPGARFLDVAERMGCTTTRSGEAVTLSGPGRLRGIDVDLHDASELTPVVAALAALAEGTTRITGIAHIRGHETDRLSALTTELRKLGVAVIEHHGGLEITGGPRGRGGVELSSYADHRMVHFAAIVALDRPGTGVDDLACVSKTMPDFPRLWNQLVTT</sequence>
<dbReference type="PIRSF" id="PIRSF000505">
    <property type="entry name" value="EPSPS"/>
    <property type="match status" value="1"/>
</dbReference>
<dbReference type="InterPro" id="IPR036968">
    <property type="entry name" value="Enolpyruvate_Tfrase_sf"/>
</dbReference>
<feature type="binding site" evidence="7">
    <location>
        <position position="408"/>
    </location>
    <ligand>
        <name>phosphoenolpyruvate</name>
        <dbReference type="ChEBI" id="CHEBI:58702"/>
    </ligand>
</feature>
<keyword evidence="7" id="KW-0963">Cytoplasm</keyword>
<evidence type="ECO:0000256" key="3">
    <source>
        <dbReference type="ARBA" id="ARBA00022605"/>
    </source>
</evidence>
<evidence type="ECO:0000256" key="7">
    <source>
        <dbReference type="HAMAP-Rule" id="MF_00210"/>
    </source>
</evidence>
<feature type="binding site" evidence="7">
    <location>
        <position position="122"/>
    </location>
    <ligand>
        <name>phosphoenolpyruvate</name>
        <dbReference type="ChEBI" id="CHEBI:58702"/>
    </ligand>
</feature>
<dbReference type="NCBIfam" id="TIGR01356">
    <property type="entry name" value="aroA"/>
    <property type="match status" value="1"/>
</dbReference>
<evidence type="ECO:0000313" key="10">
    <source>
        <dbReference type="Proteomes" id="UP000677180"/>
    </source>
</evidence>
<evidence type="ECO:0000256" key="2">
    <source>
        <dbReference type="ARBA" id="ARBA00009948"/>
    </source>
</evidence>
<feature type="binding site" evidence="7">
    <location>
        <position position="167"/>
    </location>
    <ligand>
        <name>3-phosphoshikimate</name>
        <dbReference type="ChEBI" id="CHEBI:145989"/>
    </ligand>
</feature>
<dbReference type="EMBL" id="CP072385">
    <property type="protein sequence ID" value="QUC12666.1"/>
    <property type="molecule type" value="Genomic_DNA"/>
</dbReference>
<accession>A0AB37HZ93</accession>
<dbReference type="GO" id="GO:0003866">
    <property type="term" value="F:3-phosphoshikimate 1-carboxyvinyltransferase activity"/>
    <property type="evidence" value="ECO:0007669"/>
    <property type="project" value="UniProtKB-UniRule"/>
</dbReference>
<protein>
    <recommendedName>
        <fullName evidence="7">3-phosphoshikimate 1-carboxyvinyltransferase</fullName>
        <ecNumber evidence="7">2.5.1.19</ecNumber>
    </recommendedName>
    <alternativeName>
        <fullName evidence="7">5-enolpyruvylshikimate-3-phosphate synthase</fullName>
        <shortName evidence="7">EPSP synthase</shortName>
        <shortName evidence="7">EPSPS</shortName>
    </alternativeName>
</protein>
<comment type="similarity">
    <text evidence="2 7">Belongs to the EPSP synthase family.</text>
</comment>
<evidence type="ECO:0000313" key="9">
    <source>
        <dbReference type="EMBL" id="QUC12666.1"/>
    </source>
</evidence>
<gene>
    <name evidence="7 9" type="primary">aroA</name>
    <name evidence="9" type="ORF">J5A53_08890</name>
</gene>
<dbReference type="SUPFAM" id="SSF55205">
    <property type="entry name" value="EPT/RTPC-like"/>
    <property type="match status" value="1"/>
</dbReference>
<feature type="active site" description="Proton acceptor" evidence="7">
    <location>
        <position position="309"/>
    </location>
</feature>
<feature type="binding site" evidence="7">
    <location>
        <position position="167"/>
    </location>
    <ligand>
        <name>phosphoenolpyruvate</name>
        <dbReference type="ChEBI" id="CHEBI:58702"/>
    </ligand>
</feature>
<dbReference type="InterPro" id="IPR013792">
    <property type="entry name" value="RNA3'P_cycl/enolpyr_Trfase_a/b"/>
</dbReference>
<feature type="binding site" evidence="7">
    <location>
        <position position="336"/>
    </location>
    <ligand>
        <name>3-phosphoshikimate</name>
        <dbReference type="ChEBI" id="CHEBI:145989"/>
    </ligand>
</feature>
<dbReference type="AlphaFoldDB" id="A0AB37HZ93"/>
<dbReference type="GO" id="GO:0009073">
    <property type="term" value="P:aromatic amino acid family biosynthetic process"/>
    <property type="evidence" value="ECO:0007669"/>
    <property type="project" value="UniProtKB-KW"/>
</dbReference>
<dbReference type="PANTHER" id="PTHR21090">
    <property type="entry name" value="AROM/DEHYDROQUINATE SYNTHASE"/>
    <property type="match status" value="1"/>
</dbReference>
<dbReference type="PANTHER" id="PTHR21090:SF5">
    <property type="entry name" value="PENTAFUNCTIONAL AROM POLYPEPTIDE"/>
    <property type="match status" value="1"/>
</dbReference>
<dbReference type="PROSITE" id="PS00104">
    <property type="entry name" value="EPSP_SYNTHASE_1"/>
    <property type="match status" value="1"/>
</dbReference>
<feature type="binding site" evidence="7">
    <location>
        <position position="23"/>
    </location>
    <ligand>
        <name>3-phosphoshikimate</name>
        <dbReference type="ChEBI" id="CHEBI:145989"/>
    </ligand>
</feature>
<dbReference type="CDD" id="cd01556">
    <property type="entry name" value="EPSP_synthase"/>
    <property type="match status" value="1"/>
</dbReference>
<feature type="binding site" evidence="7">
    <location>
        <position position="24"/>
    </location>
    <ligand>
        <name>3-phosphoshikimate</name>
        <dbReference type="ChEBI" id="CHEBI:145989"/>
    </ligand>
</feature>
<dbReference type="FunFam" id="3.65.10.10:FF:000011">
    <property type="entry name" value="3-phosphoshikimate 1-carboxyvinyltransferase"/>
    <property type="match status" value="1"/>
</dbReference>
<evidence type="ECO:0000256" key="5">
    <source>
        <dbReference type="ARBA" id="ARBA00023141"/>
    </source>
</evidence>
<feature type="binding site" evidence="7">
    <location>
        <position position="383"/>
    </location>
    <ligand>
        <name>phosphoenolpyruvate</name>
        <dbReference type="ChEBI" id="CHEBI:58702"/>
    </ligand>
</feature>
<keyword evidence="3 7" id="KW-0028">Amino-acid biosynthesis</keyword>
<evidence type="ECO:0000256" key="1">
    <source>
        <dbReference type="ARBA" id="ARBA00004811"/>
    </source>
</evidence>
<feature type="binding site" evidence="7">
    <location>
        <position position="23"/>
    </location>
    <ligand>
        <name>phosphoenolpyruvate</name>
        <dbReference type="ChEBI" id="CHEBI:58702"/>
    </ligand>
</feature>
<dbReference type="GO" id="GO:0005737">
    <property type="term" value="C:cytoplasm"/>
    <property type="evidence" value="ECO:0007669"/>
    <property type="project" value="UniProtKB-SubCell"/>
</dbReference>
<feature type="binding site" evidence="7">
    <location>
        <position position="309"/>
    </location>
    <ligand>
        <name>3-phosphoshikimate</name>
        <dbReference type="ChEBI" id="CHEBI:145989"/>
    </ligand>
</feature>
<evidence type="ECO:0000256" key="4">
    <source>
        <dbReference type="ARBA" id="ARBA00022679"/>
    </source>
</evidence>
<dbReference type="PROSITE" id="PS00885">
    <property type="entry name" value="EPSP_SYNTHASE_2"/>
    <property type="match status" value="1"/>
</dbReference>
<feature type="binding site" evidence="7">
    <location>
        <position position="166"/>
    </location>
    <ligand>
        <name>3-phosphoshikimate</name>
        <dbReference type="ChEBI" id="CHEBI:145989"/>
    </ligand>
</feature>
<dbReference type="InterPro" id="IPR001986">
    <property type="entry name" value="Enolpyruvate_Tfrase_dom"/>
</dbReference>
<dbReference type="InterPro" id="IPR006264">
    <property type="entry name" value="EPSP_synthase"/>
</dbReference>
<comment type="pathway">
    <text evidence="1 7">Metabolic intermediate biosynthesis; chorismate biosynthesis; chorismate from D-erythrose 4-phosphate and phosphoenolpyruvate: step 6/7.</text>
</comment>
<comment type="catalytic activity">
    <reaction evidence="6">
        <text>3-phosphoshikimate + phosphoenolpyruvate = 5-O-(1-carboxyvinyl)-3-phosphoshikimate + phosphate</text>
        <dbReference type="Rhea" id="RHEA:21256"/>
        <dbReference type="ChEBI" id="CHEBI:43474"/>
        <dbReference type="ChEBI" id="CHEBI:57701"/>
        <dbReference type="ChEBI" id="CHEBI:58702"/>
        <dbReference type="ChEBI" id="CHEBI:145989"/>
        <dbReference type="EC" id="2.5.1.19"/>
    </reaction>
    <physiologicalReaction direction="left-to-right" evidence="6">
        <dbReference type="Rhea" id="RHEA:21257"/>
    </physiologicalReaction>
</comment>
<feature type="binding site" evidence="7">
    <location>
        <position position="94"/>
    </location>
    <ligand>
        <name>phosphoenolpyruvate</name>
        <dbReference type="ChEBI" id="CHEBI:58702"/>
    </ligand>
</feature>
<dbReference type="GO" id="GO:0008652">
    <property type="term" value="P:amino acid biosynthetic process"/>
    <property type="evidence" value="ECO:0007669"/>
    <property type="project" value="UniProtKB-KW"/>
</dbReference>
<proteinExistence type="inferred from homology"/>
<keyword evidence="4 7" id="KW-0808">Transferase</keyword>
<comment type="subunit">
    <text evidence="7">Monomer.</text>
</comment>
<feature type="binding site" evidence="7">
    <location>
        <position position="28"/>
    </location>
    <ligand>
        <name>3-phosphoshikimate</name>
        <dbReference type="ChEBI" id="CHEBI:145989"/>
    </ligand>
</feature>
<dbReference type="Gene3D" id="3.65.10.10">
    <property type="entry name" value="Enolpyruvate transferase domain"/>
    <property type="match status" value="2"/>
</dbReference>